<feature type="compositionally biased region" description="Polar residues" evidence="1">
    <location>
        <begin position="322"/>
        <end position="333"/>
    </location>
</feature>
<dbReference type="Proteomes" id="UP000001062">
    <property type="component" value="Chromosome"/>
</dbReference>
<evidence type="ECO:0000256" key="1">
    <source>
        <dbReference type="SAM" id="MobiDB-lite"/>
    </source>
</evidence>
<reference evidence="4 5" key="1">
    <citation type="journal article" date="2012" name="Stand. Genomic Sci.">
        <title>Complete genome sequence of the melanogenic marine bacterium Marinomonas mediterranea type strain (MMB-1(T)).</title>
        <authorList>
            <person name="Lucas-Elio P."/>
            <person name="Goodwin L."/>
            <person name="Woyke T."/>
            <person name="Pitluck S."/>
            <person name="Nolan M."/>
            <person name="Kyrpides N.C."/>
            <person name="Detter J.C."/>
            <person name="Copeland A."/>
            <person name="Teshima H."/>
            <person name="Bruce D."/>
            <person name="Detter C."/>
            <person name="Tapia R."/>
            <person name="Han S."/>
            <person name="Land M.L."/>
            <person name="Ivanova N."/>
            <person name="Mikhailova N."/>
            <person name="Johnston A.W."/>
            <person name="Sanchez-Amat A."/>
        </authorList>
    </citation>
    <scope>NUCLEOTIDE SEQUENCE [LARGE SCALE GENOMIC DNA]</scope>
    <source>
        <strain evidence="5">ATCC 700492 / JCM 21426 / NBRC 103028 / MMB-1</strain>
    </source>
</reference>
<accession>F2JXX9</accession>
<feature type="compositionally biased region" description="Low complexity" evidence="1">
    <location>
        <begin position="299"/>
        <end position="309"/>
    </location>
</feature>
<feature type="compositionally biased region" description="Basic and acidic residues" evidence="1">
    <location>
        <begin position="311"/>
        <end position="321"/>
    </location>
</feature>
<sequence length="348" mass="38152" precursor="true">MPKLIKLLLVSISLLMLVGASNDRGLGGTGKATVDDRGLGGTGLADDRGLGGTGIIGTITEFGSIWVNGLEIELDEHTLITIDGKKANETDLRLGQQVAVLSHKVDSDWFAKEIQIQHALIGEVEEVTDDSLTILGEAVFRDPKAPGNWPNISIGDRLAVSGYFFNGAFYSTDVSREHRASSTNWQLSSLAYLDNKGNLRLGNKRLPSGIGIQAGDKVTITQNGIEKVTSQKVFGRFANSYLIEGRKPDRDKKDTEIDIEEDKPNQRDIELSAKSPKPKDGNKNYDTNPRTTPEERNSTPKSGSNNNSKSSKKEQKTRSSRNEGSSSKRNTNKQGREKKDNRGDKNRR</sequence>
<dbReference type="Pfam" id="PF18914">
    <property type="entry name" value="DUF5666"/>
    <property type="match status" value="1"/>
</dbReference>
<evidence type="ECO:0000256" key="2">
    <source>
        <dbReference type="SAM" id="SignalP"/>
    </source>
</evidence>
<dbReference type="AlphaFoldDB" id="F2JXX9"/>
<gene>
    <name evidence="4" type="ordered locus">Marme_0325</name>
</gene>
<evidence type="ECO:0000313" key="5">
    <source>
        <dbReference type="Proteomes" id="UP000001062"/>
    </source>
</evidence>
<dbReference type="HOGENOM" id="CLU_796459_0_0_6"/>
<dbReference type="EMBL" id="CP002583">
    <property type="protein sequence ID" value="ADZ89628.1"/>
    <property type="molecule type" value="Genomic_DNA"/>
</dbReference>
<keyword evidence="5" id="KW-1185">Reference proteome</keyword>
<feature type="chain" id="PRO_5003279324" description="DUF5666 domain-containing protein" evidence="2">
    <location>
        <begin position="23"/>
        <end position="348"/>
    </location>
</feature>
<dbReference type="InterPro" id="IPR043724">
    <property type="entry name" value="DUF5666"/>
</dbReference>
<proteinExistence type="predicted"/>
<organism evidence="4 5">
    <name type="scientific">Marinomonas mediterranea (strain ATCC 700492 / JCM 21426 / NBRC 103028 / MMB-1)</name>
    <dbReference type="NCBI Taxonomy" id="717774"/>
    <lineage>
        <taxon>Bacteria</taxon>
        <taxon>Pseudomonadati</taxon>
        <taxon>Pseudomonadota</taxon>
        <taxon>Gammaproteobacteria</taxon>
        <taxon>Oceanospirillales</taxon>
        <taxon>Oceanospirillaceae</taxon>
        <taxon>Marinomonas</taxon>
    </lineage>
</organism>
<name>F2JXX9_MARM1</name>
<keyword evidence="2" id="KW-0732">Signal</keyword>
<evidence type="ECO:0000259" key="3">
    <source>
        <dbReference type="Pfam" id="PF18914"/>
    </source>
</evidence>
<evidence type="ECO:0000313" key="4">
    <source>
        <dbReference type="EMBL" id="ADZ89628.1"/>
    </source>
</evidence>
<dbReference type="KEGG" id="mme:Marme_0325"/>
<dbReference type="STRING" id="717774.Marme_0325"/>
<dbReference type="OrthoDB" id="5612604at2"/>
<dbReference type="PATRIC" id="fig|717774.3.peg.333"/>
<feature type="signal peptide" evidence="2">
    <location>
        <begin position="1"/>
        <end position="22"/>
    </location>
</feature>
<dbReference type="eggNOG" id="ENOG502ZC7N">
    <property type="taxonomic scope" value="Bacteria"/>
</dbReference>
<feature type="domain" description="DUF5666" evidence="3">
    <location>
        <begin position="54"/>
        <end position="115"/>
    </location>
</feature>
<dbReference type="RefSeq" id="WP_013659534.1">
    <property type="nucleotide sequence ID" value="NC_015276.1"/>
</dbReference>
<protein>
    <recommendedName>
        <fullName evidence="3">DUF5666 domain-containing protein</fullName>
    </recommendedName>
</protein>
<feature type="compositionally biased region" description="Basic and acidic residues" evidence="1">
    <location>
        <begin position="334"/>
        <end position="348"/>
    </location>
</feature>
<feature type="region of interest" description="Disordered" evidence="1">
    <location>
        <begin position="245"/>
        <end position="348"/>
    </location>
</feature>
<feature type="compositionally biased region" description="Basic and acidic residues" evidence="1">
    <location>
        <begin position="245"/>
        <end position="283"/>
    </location>
</feature>